<feature type="domain" description="PAS" evidence="1">
    <location>
        <begin position="27"/>
        <end position="57"/>
    </location>
</feature>
<dbReference type="AlphaFoldDB" id="A0AAI9AIP7"/>
<name>A0AAI9AIP7_9BACT</name>
<dbReference type="Pfam" id="PF08447">
    <property type="entry name" value="PAS_3"/>
    <property type="match status" value="1"/>
</dbReference>
<dbReference type="RefSeq" id="WP_007473189.1">
    <property type="nucleotide sequence ID" value="NZ_ABCJ01000001.1"/>
</dbReference>
<evidence type="ECO:0000259" key="1">
    <source>
        <dbReference type="PROSITE" id="PS50112"/>
    </source>
</evidence>
<dbReference type="InterPro" id="IPR000014">
    <property type="entry name" value="PAS"/>
</dbReference>
<dbReference type="EMBL" id="ABCJ01000001">
    <property type="protein sequence ID" value="EDM24346.1"/>
    <property type="molecule type" value="Genomic_DNA"/>
</dbReference>
<reference evidence="2 3" key="1">
    <citation type="journal article" date="2011" name="Stand. Genomic Sci.">
        <title>Draft genome sequence of Caminibacter mediatlanticus strain TB-2, an epsilonproteobacterium isolated from a deep-sea hydrothermal vent.</title>
        <authorList>
            <person name="Giovannelli D."/>
            <person name="Ferriera S."/>
            <person name="Johnson J."/>
            <person name="Kravitz S."/>
            <person name="Perez-Rodriguez I."/>
            <person name="Ricci J."/>
            <person name="O'Brien C."/>
            <person name="Voordeckers J.W."/>
            <person name="Bini E."/>
            <person name="Vetriani C."/>
        </authorList>
    </citation>
    <scope>NUCLEOTIDE SEQUENCE [LARGE SCALE GENOMIC DNA]</scope>
    <source>
        <strain evidence="2 3">TB-2</strain>
    </source>
</reference>
<proteinExistence type="predicted"/>
<accession>A0AAI9AIP7</accession>
<protein>
    <submittedName>
        <fullName evidence="2">Aerotaxis receptor protein</fullName>
    </submittedName>
</protein>
<dbReference type="Gene3D" id="3.30.450.20">
    <property type="entry name" value="PAS domain"/>
    <property type="match status" value="1"/>
</dbReference>
<dbReference type="SUPFAM" id="SSF55785">
    <property type="entry name" value="PYP-like sensor domain (PAS domain)"/>
    <property type="match status" value="1"/>
</dbReference>
<dbReference type="Proteomes" id="UP000003288">
    <property type="component" value="Unassembled WGS sequence"/>
</dbReference>
<evidence type="ECO:0000313" key="3">
    <source>
        <dbReference type="Proteomes" id="UP000003288"/>
    </source>
</evidence>
<dbReference type="PROSITE" id="PS50112">
    <property type="entry name" value="PAS"/>
    <property type="match status" value="1"/>
</dbReference>
<dbReference type="CDD" id="cd00130">
    <property type="entry name" value="PAS"/>
    <property type="match status" value="1"/>
</dbReference>
<gene>
    <name evidence="2" type="ORF">CMTB2_02483</name>
</gene>
<dbReference type="InterPro" id="IPR035965">
    <property type="entry name" value="PAS-like_dom_sf"/>
</dbReference>
<sequence length="169" mass="19474">MVARPNVKPLDVEVTFAEEGLDARALITRTDKKGIITFASKAYRDMTKYSKEELIGKPHSIVRHPAMPEAAFKEMWDTILKGEHWEGVVKNLRKDGKYYWVIVQIDPINEDGEIVNGWPEKIAGFVAVRREPSREEVAYADNLYKKMRKAELLAKSNLKDWEKEVLKSL</sequence>
<dbReference type="InterPro" id="IPR013655">
    <property type="entry name" value="PAS_fold_3"/>
</dbReference>
<keyword evidence="2" id="KW-0675">Receptor</keyword>
<organism evidence="2 3">
    <name type="scientific">Caminibacter mediatlanticus TB-2</name>
    <dbReference type="NCBI Taxonomy" id="391592"/>
    <lineage>
        <taxon>Bacteria</taxon>
        <taxon>Pseudomonadati</taxon>
        <taxon>Campylobacterota</taxon>
        <taxon>Epsilonproteobacteria</taxon>
        <taxon>Nautiliales</taxon>
        <taxon>Nautiliaceae</taxon>
        <taxon>Caminibacter</taxon>
    </lineage>
</organism>
<dbReference type="NCBIfam" id="TIGR00229">
    <property type="entry name" value="sensory_box"/>
    <property type="match status" value="1"/>
</dbReference>
<evidence type="ECO:0000313" key="2">
    <source>
        <dbReference type="EMBL" id="EDM24346.1"/>
    </source>
</evidence>
<comment type="caution">
    <text evidence="2">The sequence shown here is derived from an EMBL/GenBank/DDBJ whole genome shotgun (WGS) entry which is preliminary data.</text>
</comment>